<accession>A0A165WL18</accession>
<evidence type="ECO:0000313" key="3">
    <source>
        <dbReference type="Proteomes" id="UP000076798"/>
    </source>
</evidence>
<feature type="non-terminal residue" evidence="2">
    <location>
        <position position="1"/>
    </location>
</feature>
<proteinExistence type="predicted"/>
<feature type="region of interest" description="Disordered" evidence="1">
    <location>
        <begin position="30"/>
        <end position="96"/>
    </location>
</feature>
<feature type="region of interest" description="Disordered" evidence="1">
    <location>
        <begin position="215"/>
        <end position="243"/>
    </location>
</feature>
<dbReference type="AlphaFoldDB" id="A0A165WL18"/>
<feature type="region of interest" description="Disordered" evidence="1">
    <location>
        <begin position="108"/>
        <end position="194"/>
    </location>
</feature>
<dbReference type="Proteomes" id="UP000076798">
    <property type="component" value="Unassembled WGS sequence"/>
</dbReference>
<feature type="region of interest" description="Disordered" evidence="1">
    <location>
        <begin position="814"/>
        <end position="897"/>
    </location>
</feature>
<feature type="compositionally biased region" description="Polar residues" evidence="1">
    <location>
        <begin position="145"/>
        <end position="159"/>
    </location>
</feature>
<sequence>DLLNRASPDDLADDDEIEYQIVEPLKGYIEGGTISAPEPPSGIPSQQPSSPLTSPLPVSQSARGASPLSTRSTPSTPVRLGRGAKSNGLEKRQQSVLKDLEINKLLEESISEPAPADTQVSSPIGSAKTKGNGSKNRNAKERRQTQASKKNGSVPSANPSGHKPKRQEPIFTSDEEDDNDIRKQKRPTVIDISIQDSDEDIEELEIYVGRSVHHPIDVDRENPRKRKAASGQTPRPSKRAKTDSLVISSSKLSFLRHVNIEVKKKQKVLGEENGKEYRDFLDNNQSESRRIEPNTLYLPDAAKREVQCMLPVATFYGPNPYGISGLADQDSVQVPSCQKMVYHSCQRFRELDFQMYEEISSVAHSETSMELVDNNVNEKGVGNALEMGWEFWGQQTKKKKLELTRSYNIHIVNPGSLKYPDSQSVVEVLSERYRIRDIVLRNTYDHTLRTQKWPESLKTAESLLRPCHLSSLDRDSFVNFINLPVNHWKGLHAVFQDLTDEVNLNNTEFVSFKKSATFDFHMYVTASSAGVFTRPVMDPNGAATLIHCVQGRRIVFLKIGRACESDLASPLNKIRWKSILMSPGDYLCDHVNTSLHHKLITVSLRILQPGALYASWTLDKSVIERIQFFNSTAYDQTWAALLTQHTAPPYMCLYTELNSTTMFFALTRYYYSCISHKEQDKDISVSQRPTTDDRKRLEELPCDQSLAGLLSLVSYLEKLVPNLEERKPNEEPPTWPGGYLVERELAKSLVKGIKEKLESNASTLQQCDVFDRVLLNTPSGPGTMEDLWEVTDWRLTVLRLKSDYLRGEVINVDEDEDNDDNTGLITVAHPNTRPPPMVSESTNLPETQSKSRESTPLSAKDLEDRDSSMGDAPEESQLSDQGSPDAVQDMDISDGSC</sequence>
<name>A0A165WL18_9AGAM</name>
<feature type="compositionally biased region" description="Polar residues" evidence="1">
    <location>
        <begin position="839"/>
        <end position="848"/>
    </location>
</feature>
<feature type="compositionally biased region" description="Low complexity" evidence="1">
    <location>
        <begin position="43"/>
        <end position="77"/>
    </location>
</feature>
<gene>
    <name evidence="2" type="ORF">SISSUDRAFT_1038546</name>
</gene>
<organism evidence="2 3">
    <name type="scientific">Sistotremastrum suecicum HHB10207 ss-3</name>
    <dbReference type="NCBI Taxonomy" id="1314776"/>
    <lineage>
        <taxon>Eukaryota</taxon>
        <taxon>Fungi</taxon>
        <taxon>Dikarya</taxon>
        <taxon>Basidiomycota</taxon>
        <taxon>Agaricomycotina</taxon>
        <taxon>Agaricomycetes</taxon>
        <taxon>Sistotremastrales</taxon>
        <taxon>Sistotremastraceae</taxon>
        <taxon>Sistotremastrum</taxon>
    </lineage>
</organism>
<feature type="compositionally biased region" description="Polar residues" evidence="1">
    <location>
        <begin position="118"/>
        <end position="136"/>
    </location>
</feature>
<keyword evidence="3" id="KW-1185">Reference proteome</keyword>
<dbReference type="EMBL" id="KV428676">
    <property type="protein sequence ID" value="KZT31285.1"/>
    <property type="molecule type" value="Genomic_DNA"/>
</dbReference>
<evidence type="ECO:0000313" key="2">
    <source>
        <dbReference type="EMBL" id="KZT31285.1"/>
    </source>
</evidence>
<evidence type="ECO:0000256" key="1">
    <source>
        <dbReference type="SAM" id="MobiDB-lite"/>
    </source>
</evidence>
<reference evidence="2 3" key="1">
    <citation type="journal article" date="2016" name="Mol. Biol. Evol.">
        <title>Comparative Genomics of Early-Diverging Mushroom-Forming Fungi Provides Insights into the Origins of Lignocellulose Decay Capabilities.</title>
        <authorList>
            <person name="Nagy L.G."/>
            <person name="Riley R."/>
            <person name="Tritt A."/>
            <person name="Adam C."/>
            <person name="Daum C."/>
            <person name="Floudas D."/>
            <person name="Sun H."/>
            <person name="Yadav J.S."/>
            <person name="Pangilinan J."/>
            <person name="Larsson K.H."/>
            <person name="Matsuura K."/>
            <person name="Barry K."/>
            <person name="Labutti K."/>
            <person name="Kuo R."/>
            <person name="Ohm R.A."/>
            <person name="Bhattacharya S.S."/>
            <person name="Shirouzu T."/>
            <person name="Yoshinaga Y."/>
            <person name="Martin F.M."/>
            <person name="Grigoriev I.V."/>
            <person name="Hibbett D.S."/>
        </authorList>
    </citation>
    <scope>NUCLEOTIDE SEQUENCE [LARGE SCALE GENOMIC DNA]</scope>
    <source>
        <strain evidence="2 3">HHB10207 ss-3</strain>
    </source>
</reference>
<protein>
    <submittedName>
        <fullName evidence="2">Uncharacterized protein</fullName>
    </submittedName>
</protein>